<dbReference type="AlphaFoldDB" id="A0A371JNT6"/>
<evidence type="ECO:0000313" key="1">
    <source>
        <dbReference type="EMBL" id="RDY58906.1"/>
    </source>
</evidence>
<protein>
    <submittedName>
        <fullName evidence="1">DUF3127 domain-containing protein</fullName>
    </submittedName>
</protein>
<dbReference type="Proteomes" id="UP000261828">
    <property type="component" value="Unassembled WGS sequence"/>
</dbReference>
<gene>
    <name evidence="1" type="ORF">DX873_14705</name>
</gene>
<organism evidence="1 2">
    <name type="scientific">Flagellimonas nanhaiensis</name>
    <dbReference type="NCBI Taxonomy" id="2292706"/>
    <lineage>
        <taxon>Bacteria</taxon>
        <taxon>Pseudomonadati</taxon>
        <taxon>Bacteroidota</taxon>
        <taxon>Flavobacteriia</taxon>
        <taxon>Flavobacteriales</taxon>
        <taxon>Flavobacteriaceae</taxon>
        <taxon>Flagellimonas</taxon>
    </lineage>
</organism>
<name>A0A371JNT6_9FLAO</name>
<dbReference type="RefSeq" id="WP_116185226.1">
    <property type="nucleotide sequence ID" value="NZ_QTJX01000003.1"/>
</dbReference>
<dbReference type="OrthoDB" id="598142at2"/>
<evidence type="ECO:0000313" key="2">
    <source>
        <dbReference type="Proteomes" id="UP000261828"/>
    </source>
</evidence>
<proteinExistence type="predicted"/>
<dbReference type="EMBL" id="QTJX01000003">
    <property type="protein sequence ID" value="RDY58906.1"/>
    <property type="molecule type" value="Genomic_DNA"/>
</dbReference>
<comment type="caution">
    <text evidence="1">The sequence shown here is derived from an EMBL/GenBank/DDBJ whole genome shotgun (WGS) entry which is preliminary data.</text>
</comment>
<dbReference type="Pfam" id="PF11325">
    <property type="entry name" value="DUF3127"/>
    <property type="match status" value="1"/>
</dbReference>
<keyword evidence="2" id="KW-1185">Reference proteome</keyword>
<dbReference type="InterPro" id="IPR021474">
    <property type="entry name" value="DUF3127"/>
</dbReference>
<accession>A0A371JNT6</accession>
<reference evidence="1 2" key="1">
    <citation type="submission" date="2018-08" db="EMBL/GenBank/DDBJ databases">
        <title>Muricauda nanhaiensis sp. nov., isolated from seawater of the South China Sea.</title>
        <authorList>
            <person name="Dang Y."/>
        </authorList>
    </citation>
    <scope>NUCLEOTIDE SEQUENCE [LARGE SCALE GENOMIC DNA]</scope>
    <source>
        <strain evidence="1 2">SM1704</strain>
    </source>
</reference>
<sequence>MEISGNLIEIQETKEYGQNGFRKRRCVLRTDDQYPQEIPVDFVQDKVDVLDGFSLDDKVTASINIRGNEYNGKHYVELQGWKMVKNQ</sequence>